<keyword evidence="2" id="KW-1185">Reference proteome</keyword>
<protein>
    <submittedName>
        <fullName evidence="1">Uncharacterized protein</fullName>
    </submittedName>
</protein>
<dbReference type="AlphaFoldDB" id="A0A6C0RD78"/>
<dbReference type="Proteomes" id="UP000474630">
    <property type="component" value="Chromosome"/>
</dbReference>
<accession>A0A6C0RD78</accession>
<evidence type="ECO:0000313" key="2">
    <source>
        <dbReference type="Proteomes" id="UP000474630"/>
    </source>
</evidence>
<reference evidence="1 2" key="1">
    <citation type="submission" date="2020-02" db="EMBL/GenBank/DDBJ databases">
        <title>Genome sequencing for Draconibacterium sp. strain M1.</title>
        <authorList>
            <person name="Park S.-J."/>
        </authorList>
    </citation>
    <scope>NUCLEOTIDE SEQUENCE [LARGE SCALE GENOMIC DNA]</scope>
    <source>
        <strain evidence="1 2">M1</strain>
    </source>
</reference>
<organism evidence="1 2">
    <name type="scientific">Draconibacterium halophilum</name>
    <dbReference type="NCBI Taxonomy" id="2706887"/>
    <lineage>
        <taxon>Bacteria</taxon>
        <taxon>Pseudomonadati</taxon>
        <taxon>Bacteroidota</taxon>
        <taxon>Bacteroidia</taxon>
        <taxon>Marinilabiliales</taxon>
        <taxon>Prolixibacteraceae</taxon>
        <taxon>Draconibacterium</taxon>
    </lineage>
</organism>
<evidence type="ECO:0000313" key="1">
    <source>
        <dbReference type="EMBL" id="QIA08089.1"/>
    </source>
</evidence>
<proteinExistence type="predicted"/>
<dbReference type="KEGG" id="drc:G0Q07_10310"/>
<gene>
    <name evidence="1" type="ORF">G0Q07_10310</name>
</gene>
<dbReference type="RefSeq" id="WP_163346010.1">
    <property type="nucleotide sequence ID" value="NZ_CP048409.1"/>
</dbReference>
<dbReference type="EMBL" id="CP048409">
    <property type="protein sequence ID" value="QIA08089.1"/>
    <property type="molecule type" value="Genomic_DNA"/>
</dbReference>
<name>A0A6C0RD78_9BACT</name>
<sequence>MTKITFLAILILYALTGISQIYIISDLSSLSDQYTVIKSGRSGLVAPDIDGTPYMMDEFSEGEVIINDSICIEKVPLRYNIYNDKIEYKNEEGQILEIGNESTSYQFDFDDFSFHNLKYVLDGNTQTGILELLVDGNVKLYKQYRLEFAPAQKAIGFQEATPDRFVRKEDQYLISIGQELPYVFSNAKKLLPELQKVRPDINSVIKKQKIRIRSEKGLCTLIKYCNE</sequence>